<dbReference type="InterPro" id="IPR027417">
    <property type="entry name" value="P-loop_NTPase"/>
</dbReference>
<reference evidence="4" key="1">
    <citation type="submission" date="2019-12" db="EMBL/GenBank/DDBJ databases">
        <title>Comparative genomics gives insights into the taxonomy of the Azoarcus-Aromatoleum group and reveals separate origins of nif in the plant-associated Azoarcus and non-plant-associated Aromatoleum sub-groups.</title>
        <authorList>
            <person name="Lafos M."/>
            <person name="Maluk M."/>
            <person name="Batista M."/>
            <person name="Junghare M."/>
            <person name="Carmona M."/>
            <person name="Faoro H."/>
            <person name="Cruz L.M."/>
            <person name="Battistoni F."/>
            <person name="De Souza E."/>
            <person name="Pedrosa F."/>
            <person name="Chen W.-M."/>
            <person name="Poole P.S."/>
            <person name="Dixon R.A."/>
            <person name="James E.K."/>
        </authorList>
    </citation>
    <scope>NUCLEOTIDE SEQUENCE</scope>
    <source>
        <strain evidence="4">NSC3</strain>
    </source>
</reference>
<feature type="coiled-coil region" evidence="1">
    <location>
        <begin position="189"/>
        <end position="216"/>
    </location>
</feature>
<dbReference type="Pfam" id="PF13558">
    <property type="entry name" value="SbcC_Walker_B"/>
    <property type="match status" value="1"/>
</dbReference>
<feature type="coiled-coil region" evidence="1">
    <location>
        <begin position="619"/>
        <end position="646"/>
    </location>
</feature>
<feature type="domain" description="Rad50/SbcC-type AAA" evidence="3">
    <location>
        <begin position="5"/>
        <end position="187"/>
    </location>
</feature>
<evidence type="ECO:0000256" key="2">
    <source>
        <dbReference type="SAM" id="MobiDB-lite"/>
    </source>
</evidence>
<dbReference type="RefSeq" id="WP_168988124.1">
    <property type="nucleotide sequence ID" value="NZ_CAWPHM010000279.1"/>
</dbReference>
<evidence type="ECO:0000256" key="1">
    <source>
        <dbReference type="SAM" id="Coils"/>
    </source>
</evidence>
<dbReference type="InterPro" id="IPR038729">
    <property type="entry name" value="Rad50/SbcC_AAA"/>
</dbReference>
<dbReference type="Pfam" id="PF13476">
    <property type="entry name" value="AAA_23"/>
    <property type="match status" value="1"/>
</dbReference>
<feature type="region of interest" description="Disordered" evidence="2">
    <location>
        <begin position="513"/>
        <end position="533"/>
    </location>
</feature>
<evidence type="ECO:0000313" key="4">
    <source>
        <dbReference type="EMBL" id="NMG03372.1"/>
    </source>
</evidence>
<dbReference type="SUPFAM" id="SSF52540">
    <property type="entry name" value="P-loop containing nucleoside triphosphate hydrolases"/>
    <property type="match status" value="1"/>
</dbReference>
<dbReference type="AlphaFoldDB" id="A0A972F7V8"/>
<keyword evidence="5" id="KW-1185">Reference proteome</keyword>
<evidence type="ECO:0000259" key="3">
    <source>
        <dbReference type="Pfam" id="PF13476"/>
    </source>
</evidence>
<evidence type="ECO:0000313" key="5">
    <source>
        <dbReference type="Proteomes" id="UP000599523"/>
    </source>
</evidence>
<gene>
    <name evidence="4" type="ORF">GPA21_10340</name>
</gene>
<comment type="caution">
    <text evidence="4">The sequence shown here is derived from an EMBL/GenBank/DDBJ whole genome shotgun (WGS) entry which is preliminary data.</text>
</comment>
<protein>
    <submittedName>
        <fullName evidence="4">AAA family ATPase</fullName>
    </submittedName>
</protein>
<dbReference type="GO" id="GO:0016887">
    <property type="term" value="F:ATP hydrolysis activity"/>
    <property type="evidence" value="ECO:0007669"/>
    <property type="project" value="InterPro"/>
</dbReference>
<feature type="coiled-coil region" evidence="1">
    <location>
        <begin position="678"/>
        <end position="723"/>
    </location>
</feature>
<keyword evidence="1" id="KW-0175">Coiled coil</keyword>
<dbReference type="EMBL" id="WTVM01000053">
    <property type="protein sequence ID" value="NMG03372.1"/>
    <property type="molecule type" value="Genomic_DNA"/>
</dbReference>
<dbReference type="Gene3D" id="3.40.50.300">
    <property type="entry name" value="P-loop containing nucleotide triphosphate hydrolases"/>
    <property type="match status" value="2"/>
</dbReference>
<feature type="coiled-coil region" evidence="1">
    <location>
        <begin position="396"/>
        <end position="457"/>
    </location>
</feature>
<accession>A0A972F7V8</accession>
<organism evidence="4 5">
    <name type="scientific">Azoarcus taiwanensis</name>
    <dbReference type="NCBI Taxonomy" id="666964"/>
    <lineage>
        <taxon>Bacteria</taxon>
        <taxon>Pseudomonadati</taxon>
        <taxon>Pseudomonadota</taxon>
        <taxon>Betaproteobacteria</taxon>
        <taxon>Rhodocyclales</taxon>
        <taxon>Zoogloeaceae</taxon>
        <taxon>Azoarcus</taxon>
    </lineage>
</organism>
<dbReference type="PANTHER" id="PTHR32114">
    <property type="entry name" value="ABC TRANSPORTER ABCH.3"/>
    <property type="match status" value="1"/>
</dbReference>
<dbReference type="GO" id="GO:0006302">
    <property type="term" value="P:double-strand break repair"/>
    <property type="evidence" value="ECO:0007669"/>
    <property type="project" value="InterPro"/>
</dbReference>
<proteinExistence type="predicted"/>
<sequence>MKPLELTMQAFGPFASVQTVDFTALGERALFLIHGATGAGKTTLLDALCFALYGDTSGGERDARAMRSDHAPADLPTAVTLEFALGTERFKVVREPAQRRPKQRGSGEREVPATAQLDRWDGAAWKSLATQPGKVTAAVVDLLGFDSEQFRQVVVLPQGRFRDLLTARSDAREAILQTLFRTERYREIGEALKREARDVEAAARDLRVRRDTLLQQADAADEAQLQARRSDSAGELEHALAAEQVARQSDAAARAELAAGRDAVARLDELEQAQRAVTALEARLPETALLRGERDAARRAAAVEVAARAAELAQREHAQAGEAAANANKAHLVADEARRNATALLQTEQAQEPVRQQLAREVERLGELVKRCARLRTERDKLADLHKRRDAAAVAIEASATRHAELERQLSEIRAACEALKADAARGELLAMQLKEAEQALARLEQHAQALQTLSRAEADSAQAARALAQADASLGAARNALAERELALRLSHAAALAAHLHQGEPCPVCGATEHPSPANAAERGGETDVTAEPDAERKVLAAAERQRDEAFTAHATRSARAAELRERVEASAKSIGDLDPGALVARRAELTQSLADSKAAATALQARQAALGALEGDLANARKTQERARHDRDALEREIAAVDATVQTLGETVPEPMPEPVALEAERDAVSSRLASLVSALEKAQRAERDAVAAAERAEASRDAALERLARAESALASAAEEFQACLTEQAFAGEAAFREARRPPGRVAALERDLAAFDEALAAARDRFARACTQAEGKLRPDIEALEQAAAERGRQLEAALSATQALGSRIARLDEVLAALAKLASDGAEIEKQYAVLGRLAEVAGGNNPLRMTFQRFVLATLLDEVLETASHRLSHMSRNRFELRRVRGVTDQRSAGGLELEVFDQYTGTTRPANTLSGGEGFLAALSLALGLADVVQSRAGGVQIETLFIDEGFGTLDPESLDLALRTLIDLQQSGRTVGVISHVAELRERIDVRIEVSGGNRGSQLRLVR</sequence>
<name>A0A972F7V8_9RHOO</name>
<dbReference type="PANTHER" id="PTHR32114:SF2">
    <property type="entry name" value="ABC TRANSPORTER ABCH.3"/>
    <property type="match status" value="1"/>
</dbReference>
<dbReference type="Proteomes" id="UP000599523">
    <property type="component" value="Unassembled WGS sequence"/>
</dbReference>